<comment type="caution">
    <text evidence="2">The sequence shown here is derived from an EMBL/GenBank/DDBJ whole genome shotgun (WGS) entry which is preliminary data.</text>
</comment>
<sequence>MRALRHSGALRSAAREVFGQIDAVALERGLPPLGPWLLGPRPPSGRDLAHAATGVQQLALFGTSMTVHQALCDSCAAPVAVVAVSFGEIAALTAAGCLTVRDGARAAHDLALVLTSCPGGLSALSCTERSARRLLERAGAAEDVVVAVVGDDRSVVVAGPVTALARVEKTAVDSAVTATRLRLPFAAHHPAFARQAAEFAASVRAYARSAARCPVYSAVAGRAYRPDDALADRLADCLVLPAAVPDVLHQAAARHRPDVLFEAGTGDALATSVRRVLATGLAPPVHAPLAEPDFPW</sequence>
<dbReference type="SUPFAM" id="SSF55048">
    <property type="entry name" value="Probable ACP-binding domain of malonyl-CoA ACP transacylase"/>
    <property type="match status" value="1"/>
</dbReference>
<dbReference type="PANTHER" id="PTHR42681">
    <property type="entry name" value="MALONYL-COA-ACYL CARRIER PROTEIN TRANSACYLASE, MITOCHONDRIAL"/>
    <property type="match status" value="1"/>
</dbReference>
<reference evidence="2" key="2">
    <citation type="submission" date="2020-09" db="EMBL/GenBank/DDBJ databases">
        <authorList>
            <person name="Sun Q."/>
            <person name="Ohkuma M."/>
        </authorList>
    </citation>
    <scope>NUCLEOTIDE SEQUENCE</scope>
    <source>
        <strain evidence="2">JCM 4714</strain>
    </source>
</reference>
<dbReference type="Gene3D" id="3.30.70.250">
    <property type="entry name" value="Malonyl-CoA ACP transacylase, ACP-binding"/>
    <property type="match status" value="1"/>
</dbReference>
<dbReference type="GO" id="GO:0005829">
    <property type="term" value="C:cytosol"/>
    <property type="evidence" value="ECO:0007669"/>
    <property type="project" value="TreeGrafter"/>
</dbReference>
<protein>
    <recommendedName>
        <fullName evidence="1">Malonyl-CoA:ACP transacylase (MAT) domain-containing protein</fullName>
    </recommendedName>
</protein>
<dbReference type="InterPro" id="IPR016036">
    <property type="entry name" value="Malonyl_transacylase_ACP-bd"/>
</dbReference>
<dbReference type="EMBL" id="BMVG01000009">
    <property type="protein sequence ID" value="GHE05671.1"/>
    <property type="molecule type" value="Genomic_DNA"/>
</dbReference>
<dbReference type="GO" id="GO:0006633">
    <property type="term" value="P:fatty acid biosynthetic process"/>
    <property type="evidence" value="ECO:0007669"/>
    <property type="project" value="TreeGrafter"/>
</dbReference>
<dbReference type="InterPro" id="IPR016035">
    <property type="entry name" value="Acyl_Trfase/lysoPLipase"/>
</dbReference>
<dbReference type="InterPro" id="IPR001227">
    <property type="entry name" value="Ac_transferase_dom_sf"/>
</dbReference>
<dbReference type="AlphaFoldDB" id="A0A918YJV3"/>
<dbReference type="Gene3D" id="3.40.366.10">
    <property type="entry name" value="Malonyl-Coenzyme A Acyl Carrier Protein, domain 2"/>
    <property type="match status" value="1"/>
</dbReference>
<dbReference type="PANTHER" id="PTHR42681:SF6">
    <property type="entry name" value="BLL0263 PROTEIN"/>
    <property type="match status" value="1"/>
</dbReference>
<evidence type="ECO:0000313" key="3">
    <source>
        <dbReference type="Proteomes" id="UP000655443"/>
    </source>
</evidence>
<gene>
    <name evidence="2" type="ORF">GCM10010339_42540</name>
</gene>
<proteinExistence type="predicted"/>
<dbReference type="InterPro" id="IPR014043">
    <property type="entry name" value="Acyl_transferase_dom"/>
</dbReference>
<dbReference type="Proteomes" id="UP000655443">
    <property type="component" value="Unassembled WGS sequence"/>
</dbReference>
<reference evidence="2" key="1">
    <citation type="journal article" date="2014" name="Int. J. Syst. Evol. Microbiol.">
        <title>Complete genome sequence of Corynebacterium casei LMG S-19264T (=DSM 44701T), isolated from a smear-ripened cheese.</title>
        <authorList>
            <consortium name="US DOE Joint Genome Institute (JGI-PGF)"/>
            <person name="Walter F."/>
            <person name="Albersmeier A."/>
            <person name="Kalinowski J."/>
            <person name="Ruckert C."/>
        </authorList>
    </citation>
    <scope>NUCLEOTIDE SEQUENCE</scope>
    <source>
        <strain evidence="2">JCM 4714</strain>
    </source>
</reference>
<name>A0A918YJV3_9ACTN</name>
<keyword evidence="3" id="KW-1185">Reference proteome</keyword>
<dbReference type="SMART" id="SM00827">
    <property type="entry name" value="PKS_AT"/>
    <property type="match status" value="1"/>
</dbReference>
<evidence type="ECO:0000313" key="2">
    <source>
        <dbReference type="EMBL" id="GHE05671.1"/>
    </source>
</evidence>
<dbReference type="InterPro" id="IPR050858">
    <property type="entry name" value="Mal-CoA-ACP_Trans/PKS_FabD"/>
</dbReference>
<evidence type="ECO:0000259" key="1">
    <source>
        <dbReference type="SMART" id="SM00827"/>
    </source>
</evidence>
<dbReference type="Pfam" id="PF00698">
    <property type="entry name" value="Acyl_transf_1"/>
    <property type="match status" value="1"/>
</dbReference>
<feature type="domain" description="Malonyl-CoA:ACP transacylase (MAT)" evidence="1">
    <location>
        <begin position="10"/>
        <end position="293"/>
    </location>
</feature>
<dbReference type="GO" id="GO:0004314">
    <property type="term" value="F:[acyl-carrier-protein] S-malonyltransferase activity"/>
    <property type="evidence" value="ECO:0007669"/>
    <property type="project" value="TreeGrafter"/>
</dbReference>
<dbReference type="SUPFAM" id="SSF52151">
    <property type="entry name" value="FabD/lysophospholipase-like"/>
    <property type="match status" value="1"/>
</dbReference>
<accession>A0A918YJV3</accession>
<organism evidence="2 3">
    <name type="scientific">Streptomyces alanosinicus</name>
    <dbReference type="NCBI Taxonomy" id="68171"/>
    <lineage>
        <taxon>Bacteria</taxon>
        <taxon>Bacillati</taxon>
        <taxon>Actinomycetota</taxon>
        <taxon>Actinomycetes</taxon>
        <taxon>Kitasatosporales</taxon>
        <taxon>Streptomycetaceae</taxon>
        <taxon>Streptomyces</taxon>
    </lineage>
</organism>